<feature type="transmembrane region" description="Helical" evidence="1">
    <location>
        <begin position="163"/>
        <end position="183"/>
    </location>
</feature>
<dbReference type="STRING" id="10195.A0A3M7RCW9"/>
<dbReference type="SUPFAM" id="SSF54001">
    <property type="entry name" value="Cysteine proteinases"/>
    <property type="match status" value="1"/>
</dbReference>
<dbReference type="GO" id="GO:0005634">
    <property type="term" value="C:nucleus"/>
    <property type="evidence" value="ECO:0007669"/>
    <property type="project" value="TreeGrafter"/>
</dbReference>
<organism evidence="3 4">
    <name type="scientific">Brachionus plicatilis</name>
    <name type="common">Marine rotifer</name>
    <name type="synonym">Brachionus muelleri</name>
    <dbReference type="NCBI Taxonomy" id="10195"/>
    <lineage>
        <taxon>Eukaryota</taxon>
        <taxon>Metazoa</taxon>
        <taxon>Spiralia</taxon>
        <taxon>Gnathifera</taxon>
        <taxon>Rotifera</taxon>
        <taxon>Eurotatoria</taxon>
        <taxon>Monogononta</taxon>
        <taxon>Pseudotrocha</taxon>
        <taxon>Ploima</taxon>
        <taxon>Brachionidae</taxon>
        <taxon>Brachionus</taxon>
    </lineage>
</organism>
<feature type="non-terminal residue" evidence="3">
    <location>
        <position position="398"/>
    </location>
</feature>
<feature type="domain" description="USP" evidence="2">
    <location>
        <begin position="1"/>
        <end position="313"/>
    </location>
</feature>
<keyword evidence="1" id="KW-0472">Membrane</keyword>
<keyword evidence="1" id="KW-0812">Transmembrane</keyword>
<dbReference type="GO" id="GO:0004843">
    <property type="term" value="F:cysteine-type deubiquitinase activity"/>
    <property type="evidence" value="ECO:0007669"/>
    <property type="project" value="UniProtKB-EC"/>
</dbReference>
<dbReference type="Proteomes" id="UP000276133">
    <property type="component" value="Unassembled WGS sequence"/>
</dbReference>
<dbReference type="EC" id="3.4.19.12" evidence="3"/>
<protein>
    <submittedName>
        <fullName evidence="3">Ubiquitin carboxyl-terminal hydrolase 34</fullName>
        <ecNumber evidence="3">3.4.19.12</ecNumber>
    </submittedName>
</protein>
<dbReference type="InterPro" id="IPR028889">
    <property type="entry name" value="USP"/>
</dbReference>
<accession>A0A3M7RCW9</accession>
<proteinExistence type="predicted"/>
<keyword evidence="1" id="KW-1133">Transmembrane helix</keyword>
<dbReference type="InterPro" id="IPR018200">
    <property type="entry name" value="USP_CS"/>
</dbReference>
<dbReference type="InterPro" id="IPR050164">
    <property type="entry name" value="Peptidase_C19"/>
</dbReference>
<sequence>MEKGKKIRVRYFYALFKKHNQFWGVMTNFFQDENECIIKKNQSEKNKLKKKKEVGYSINSALKAKMFYDCVLTVNGTEWLSPALTYLSLNSKSRFETFIEGLLVYNIGGVSYFSFKIDRTAEFWITSNLLILVSEREFSLEFQRSLSSSIIEEKREVILFHRLIIVFFVTGLILFHRLIIVFFCDLTVNTYFSFPLELNMSGYMEENLIESGPKVCGDSGHAFVYDLIGVTVHTGTADGGHYYSFIQETGPAAPKWFCFNDAEVKQFDAATQLSAECFGGETTSKTYDCHSDKFTDLSFEKTNSAYMLFYKKRGGGRSHETAAAAARCNDRSLLCQIWHDNLRFVTDRLLFDTAYFDFVHELCQLSVTGPALRLRGGQLAITFFLQTLVHSREKHRML</sequence>
<dbReference type="Pfam" id="PF00443">
    <property type="entry name" value="UCH"/>
    <property type="match status" value="1"/>
</dbReference>
<dbReference type="AlphaFoldDB" id="A0A3M7RCW9"/>
<dbReference type="InterPro" id="IPR001394">
    <property type="entry name" value="Peptidase_C19_UCH"/>
</dbReference>
<dbReference type="PANTHER" id="PTHR24006">
    <property type="entry name" value="UBIQUITIN CARBOXYL-TERMINAL HYDROLASE"/>
    <property type="match status" value="1"/>
</dbReference>
<evidence type="ECO:0000256" key="1">
    <source>
        <dbReference type="SAM" id="Phobius"/>
    </source>
</evidence>
<name>A0A3M7RCW9_BRAPC</name>
<evidence type="ECO:0000313" key="4">
    <source>
        <dbReference type="Proteomes" id="UP000276133"/>
    </source>
</evidence>
<keyword evidence="4" id="KW-1185">Reference proteome</keyword>
<dbReference type="PROSITE" id="PS00973">
    <property type="entry name" value="USP_2"/>
    <property type="match status" value="1"/>
</dbReference>
<dbReference type="PANTHER" id="PTHR24006:SF827">
    <property type="entry name" value="UBIQUITIN CARBOXYL-TERMINAL HYDROLASE 34"/>
    <property type="match status" value="1"/>
</dbReference>
<gene>
    <name evidence="3" type="ORF">BpHYR1_027455</name>
</gene>
<dbReference type="Gene3D" id="3.90.70.10">
    <property type="entry name" value="Cysteine proteinases"/>
    <property type="match status" value="1"/>
</dbReference>
<keyword evidence="3" id="KW-0378">Hydrolase</keyword>
<dbReference type="EMBL" id="REGN01003665">
    <property type="protein sequence ID" value="RNA21406.1"/>
    <property type="molecule type" value="Genomic_DNA"/>
</dbReference>
<evidence type="ECO:0000259" key="2">
    <source>
        <dbReference type="PROSITE" id="PS50235"/>
    </source>
</evidence>
<dbReference type="InterPro" id="IPR038765">
    <property type="entry name" value="Papain-like_cys_pep_sf"/>
</dbReference>
<evidence type="ECO:0000313" key="3">
    <source>
        <dbReference type="EMBL" id="RNA21406.1"/>
    </source>
</evidence>
<dbReference type="GO" id="GO:0016579">
    <property type="term" value="P:protein deubiquitination"/>
    <property type="evidence" value="ECO:0007669"/>
    <property type="project" value="InterPro"/>
</dbReference>
<reference evidence="3 4" key="1">
    <citation type="journal article" date="2018" name="Sci. Rep.">
        <title>Genomic signatures of local adaptation to the degree of environmental predictability in rotifers.</title>
        <authorList>
            <person name="Franch-Gras L."/>
            <person name="Hahn C."/>
            <person name="Garcia-Roger E.M."/>
            <person name="Carmona M.J."/>
            <person name="Serra M."/>
            <person name="Gomez A."/>
        </authorList>
    </citation>
    <scope>NUCLEOTIDE SEQUENCE [LARGE SCALE GENOMIC DNA]</scope>
    <source>
        <strain evidence="3">HYR1</strain>
    </source>
</reference>
<dbReference type="GO" id="GO:0005829">
    <property type="term" value="C:cytosol"/>
    <property type="evidence" value="ECO:0007669"/>
    <property type="project" value="TreeGrafter"/>
</dbReference>
<comment type="caution">
    <text evidence="3">The sequence shown here is derived from an EMBL/GenBank/DDBJ whole genome shotgun (WGS) entry which is preliminary data.</text>
</comment>
<dbReference type="OrthoDB" id="289038at2759"/>
<dbReference type="PROSITE" id="PS50235">
    <property type="entry name" value="USP_3"/>
    <property type="match status" value="1"/>
</dbReference>